<evidence type="ECO:0000256" key="1">
    <source>
        <dbReference type="SAM" id="SignalP"/>
    </source>
</evidence>
<feature type="chain" id="PRO_5024369736" evidence="1">
    <location>
        <begin position="23"/>
        <end position="210"/>
    </location>
</feature>
<dbReference type="RefSeq" id="WP_148925915.1">
    <property type="nucleotide sequence ID" value="NZ_VNHQ01000013.1"/>
</dbReference>
<organism evidence="3 4">
    <name type="scientific">Stutzerimonas stutzeri</name>
    <name type="common">Pseudomonas stutzeri</name>
    <dbReference type="NCBI Taxonomy" id="316"/>
    <lineage>
        <taxon>Bacteria</taxon>
        <taxon>Pseudomonadati</taxon>
        <taxon>Pseudomonadota</taxon>
        <taxon>Gammaproteobacteria</taxon>
        <taxon>Pseudomonadales</taxon>
        <taxon>Pseudomonadaceae</taxon>
        <taxon>Stutzerimonas</taxon>
    </lineage>
</organism>
<gene>
    <name evidence="3" type="ORF">A9A72_1231212</name>
</gene>
<evidence type="ECO:0000313" key="4">
    <source>
        <dbReference type="Proteomes" id="UP000324282"/>
    </source>
</evidence>
<accession>A0A5S5BBJ6</accession>
<name>A0A5S5BBJ6_STUST</name>
<protein>
    <submittedName>
        <fullName evidence="3">Uncharacterized protein DUF4124</fullName>
    </submittedName>
</protein>
<dbReference type="OrthoDB" id="6366673at2"/>
<evidence type="ECO:0000313" key="3">
    <source>
        <dbReference type="EMBL" id="TYP64425.1"/>
    </source>
</evidence>
<dbReference type="Proteomes" id="UP000324282">
    <property type="component" value="Unassembled WGS sequence"/>
</dbReference>
<dbReference type="EMBL" id="VNHQ01000013">
    <property type="protein sequence ID" value="TYP64425.1"/>
    <property type="molecule type" value="Genomic_DNA"/>
</dbReference>
<feature type="domain" description="DUF4124" evidence="2">
    <location>
        <begin position="12"/>
        <end position="63"/>
    </location>
</feature>
<comment type="caution">
    <text evidence="3">The sequence shown here is derived from an EMBL/GenBank/DDBJ whole genome shotgun (WGS) entry which is preliminary data.</text>
</comment>
<sequence length="210" mass="22911">MKRLSRLGLVGLLLACALPASAAIYSYIDAEGNRVFTDRPDGRAVEQVETKPANTMAAQPLPPPKQAVKVLKATAPSYILLDIVQPAPDATIRNNAGELAVSVTSQPPLHPGHQYRLLLDGAHASAPGESPVLTLQNVDRGSHQLVVEVIDSQGERVLSSEPRVFHMMRTSLAQRRMINPCREADYGVRPECPLKDKPKEKKDIPFVPFL</sequence>
<evidence type="ECO:0000259" key="2">
    <source>
        <dbReference type="Pfam" id="PF13511"/>
    </source>
</evidence>
<keyword evidence="1" id="KW-0732">Signal</keyword>
<dbReference type="InterPro" id="IPR025392">
    <property type="entry name" value="DUF4124"/>
</dbReference>
<feature type="signal peptide" evidence="1">
    <location>
        <begin position="1"/>
        <end position="22"/>
    </location>
</feature>
<dbReference type="AlphaFoldDB" id="A0A5S5BBJ6"/>
<dbReference type="Pfam" id="PF13511">
    <property type="entry name" value="DUF4124"/>
    <property type="match status" value="1"/>
</dbReference>
<proteinExistence type="predicted"/>
<reference evidence="3 4" key="1">
    <citation type="submission" date="2019-07" db="EMBL/GenBank/DDBJ databases">
        <title>Deep subsurface shale carbon reservoir microbial communities from Ohio and West Virginia, USA.</title>
        <authorList>
            <person name="Wrighton K."/>
        </authorList>
    </citation>
    <scope>NUCLEOTIDE SEQUENCE [LARGE SCALE GENOMIC DNA]</scope>
    <source>
        <strain evidence="3 4">NP_8Ht</strain>
    </source>
</reference>